<evidence type="ECO:0000313" key="4">
    <source>
        <dbReference type="EMBL" id="MBT1699266.1"/>
    </source>
</evidence>
<accession>A0AAP2DMZ3</accession>
<dbReference type="SUPFAM" id="SSF53649">
    <property type="entry name" value="Alkaline phosphatase-like"/>
    <property type="match status" value="1"/>
</dbReference>
<keyword evidence="5" id="KW-1185">Reference proteome</keyword>
<dbReference type="InterPro" id="IPR017850">
    <property type="entry name" value="Alkaline_phosphatase_core_sf"/>
</dbReference>
<reference evidence="4 5" key="1">
    <citation type="submission" date="2021-05" db="EMBL/GenBank/DDBJ databases">
        <title>A Polyphasic approach of four new species of the genus Ohtaekwangia: Ohtaekwangia histidinii sp. nov., Ohtaekwangia cretensis sp. nov., Ohtaekwangia indiensis sp. nov., Ohtaekwangia reichenbachii sp. nov. from diverse environment.</title>
        <authorList>
            <person name="Octaviana S."/>
        </authorList>
    </citation>
    <scope>NUCLEOTIDE SEQUENCE [LARGE SCALE GENOMIC DNA]</scope>
    <source>
        <strain evidence="4 5">PWU4</strain>
    </source>
</reference>
<dbReference type="PANTHER" id="PTHR42693">
    <property type="entry name" value="ARYLSULFATASE FAMILY MEMBER"/>
    <property type="match status" value="1"/>
</dbReference>
<feature type="domain" description="Sulfatase N-terminal" evidence="3">
    <location>
        <begin position="38"/>
        <end position="368"/>
    </location>
</feature>
<dbReference type="Pfam" id="PF00884">
    <property type="entry name" value="Sulfatase"/>
    <property type="match status" value="1"/>
</dbReference>
<dbReference type="InterPro" id="IPR050738">
    <property type="entry name" value="Sulfatase"/>
</dbReference>
<evidence type="ECO:0000313" key="5">
    <source>
        <dbReference type="Proteomes" id="UP001319200"/>
    </source>
</evidence>
<dbReference type="AlphaFoldDB" id="A0AAP2DMZ3"/>
<dbReference type="GO" id="GO:0004065">
    <property type="term" value="F:arylsulfatase activity"/>
    <property type="evidence" value="ECO:0007669"/>
    <property type="project" value="TreeGrafter"/>
</dbReference>
<dbReference type="RefSeq" id="WP_254167072.1">
    <property type="nucleotide sequence ID" value="NZ_JAHESF010000023.1"/>
</dbReference>
<dbReference type="Proteomes" id="UP001319200">
    <property type="component" value="Unassembled WGS sequence"/>
</dbReference>
<comment type="caution">
    <text evidence="4">The sequence shown here is derived from an EMBL/GenBank/DDBJ whole genome shotgun (WGS) entry which is preliminary data.</text>
</comment>
<dbReference type="Gene3D" id="3.40.720.10">
    <property type="entry name" value="Alkaline Phosphatase, subunit A"/>
    <property type="match status" value="1"/>
</dbReference>
<evidence type="ECO:0000259" key="3">
    <source>
        <dbReference type="Pfam" id="PF00884"/>
    </source>
</evidence>
<dbReference type="PANTHER" id="PTHR42693:SF53">
    <property type="entry name" value="ENDO-4-O-SULFATASE"/>
    <property type="match status" value="1"/>
</dbReference>
<dbReference type="CDD" id="cd16145">
    <property type="entry name" value="ARS_like"/>
    <property type="match status" value="1"/>
</dbReference>
<organism evidence="4 5">
    <name type="scientific">Chryseosolibacter histidini</name>
    <dbReference type="NCBI Taxonomy" id="2782349"/>
    <lineage>
        <taxon>Bacteria</taxon>
        <taxon>Pseudomonadati</taxon>
        <taxon>Bacteroidota</taxon>
        <taxon>Cytophagia</taxon>
        <taxon>Cytophagales</taxon>
        <taxon>Chryseotaleaceae</taxon>
        <taxon>Chryseosolibacter</taxon>
    </lineage>
</organism>
<protein>
    <submittedName>
        <fullName evidence="4">Arylsulfatase</fullName>
    </submittedName>
</protein>
<gene>
    <name evidence="4" type="ORF">KK083_20380</name>
</gene>
<name>A0AAP2DMZ3_9BACT</name>
<evidence type="ECO:0000256" key="2">
    <source>
        <dbReference type="ARBA" id="ARBA00022801"/>
    </source>
</evidence>
<proteinExistence type="inferred from homology"/>
<comment type="similarity">
    <text evidence="1">Belongs to the sulfatase family.</text>
</comment>
<dbReference type="Gene3D" id="3.30.1120.10">
    <property type="match status" value="1"/>
</dbReference>
<keyword evidence="2" id="KW-0378">Hydrolase</keyword>
<dbReference type="InterPro" id="IPR000917">
    <property type="entry name" value="Sulfatase_N"/>
</dbReference>
<evidence type="ECO:0000256" key="1">
    <source>
        <dbReference type="ARBA" id="ARBA00008779"/>
    </source>
</evidence>
<dbReference type="EMBL" id="JAHESF010000023">
    <property type="protein sequence ID" value="MBT1699266.1"/>
    <property type="molecule type" value="Genomic_DNA"/>
</dbReference>
<sequence length="470" mass="52916">MAINTVFRRITSVYRLVALCTILFTVHVCHAQKKSGSPNIIYIMADDLGYADLGCYGQKTLRTPHLDQMAKEGARFTQFYAGSTVCAPSRCALMTGKHMGHAYVRGNKEMPLRPDDMTLAKLMKNKGYVTGMYGKWGLGLEDNTGSPEKQGWDEVLGYLHQRVAHRYNVDYLWQVNAGKLSKYPMDTNTNTHTVIIHKAKDFIRQQQHKPFFLYLPVTIPHAEMRAPTPESLAPFLKPDGSSVFDEKPFVRPPNGSYRSQPMPNAAFAAMMKQMDEDVGSILALLKELGIADNTYVFFTSDNGPHQEGGRVVEFFNSNGDLKGYKRDLYEGGIRVPMIAWAPGRIRAGTEVHEPLANWDVLPTLAELTQQKAPAGIDGLSFAAVLEGRSLKNKHDYLYWEFFERGFDQALRAGDWKIVKRKSNNSKTELYNLKDDLAESNDLATQFPDKVKALEKLMESARVDSQEFPVN</sequence>